<protein>
    <submittedName>
        <fullName evidence="1">DUF2336 domain-containing protein</fullName>
    </submittedName>
</protein>
<dbReference type="InterPro" id="IPR019285">
    <property type="entry name" value="DUF2336"/>
</dbReference>
<proteinExistence type="predicted"/>
<dbReference type="EMBL" id="CP116805">
    <property type="protein sequence ID" value="WCL54926.1"/>
    <property type="molecule type" value="Genomic_DNA"/>
</dbReference>
<dbReference type="RefSeq" id="WP_289504662.1">
    <property type="nucleotide sequence ID" value="NZ_CP116805.1"/>
</dbReference>
<sequence length="432" mass="47097">MGLFDRLKSLMGQDGGKGKAEAPAVLPPALTSEKEQQILKDGSLGERKALAARTDARPEVLYYLADDASPQVRQIIASNPSTPIHADEKLVADEDDEVRLELARKIARLVPGLAPGEQTAIRERAIDVLEALAADQLPKVRAIIADEIKTSPNVPKPMVDKLARDIEDMVAAPILEYSPLLNDDDLREIIAAGASSAALSAIARRAVVSEGVSEDIAATLDIPAIAALLTNQNAQIREATLDQIIDQAKGVEALHQPLAMRPQLSIRAMKRIAGFVASALVHAMVDGSALTEADAEDLLDRVRERLAGERVGEDEEAKLYKTALDLYERSAINDQFVHQQIESGRRELLIQCLALASDLPVATIRRIIHSKSGRAVTALAWRAQLSMRTAYELQVKFALVPSAQLLHPKDGRNYPIDADELDWHLSYFLDQP</sequence>
<accession>A0AAE9XRF2</accession>
<name>A0AAE9XRF2_9PROT</name>
<dbReference type="Proteomes" id="UP001217500">
    <property type="component" value="Chromosome"/>
</dbReference>
<dbReference type="InterPro" id="IPR016024">
    <property type="entry name" value="ARM-type_fold"/>
</dbReference>
<evidence type="ECO:0000313" key="2">
    <source>
        <dbReference type="Proteomes" id="UP001217500"/>
    </source>
</evidence>
<dbReference type="KEGG" id="gso:PH603_04035"/>
<dbReference type="AlphaFoldDB" id="A0AAE9XRF2"/>
<keyword evidence="2" id="KW-1185">Reference proteome</keyword>
<dbReference type="Gene3D" id="1.25.10.10">
    <property type="entry name" value="Leucine-rich Repeat Variant"/>
    <property type="match status" value="1"/>
</dbReference>
<evidence type="ECO:0000313" key="1">
    <source>
        <dbReference type="EMBL" id="WCL54926.1"/>
    </source>
</evidence>
<reference evidence="1" key="1">
    <citation type="submission" date="2023-01" db="EMBL/GenBank/DDBJ databases">
        <title>The genome sequence of Kordiimonadaceae bacterium 6D33.</title>
        <authorList>
            <person name="Liu Y."/>
        </authorList>
    </citation>
    <scope>NUCLEOTIDE SEQUENCE</scope>
    <source>
        <strain evidence="1">6D33</strain>
    </source>
</reference>
<gene>
    <name evidence="1" type="ORF">PH603_04035</name>
</gene>
<dbReference type="InterPro" id="IPR011989">
    <property type="entry name" value="ARM-like"/>
</dbReference>
<dbReference type="Pfam" id="PF10098">
    <property type="entry name" value="DUF2336"/>
    <property type="match status" value="1"/>
</dbReference>
<dbReference type="SUPFAM" id="SSF48371">
    <property type="entry name" value="ARM repeat"/>
    <property type="match status" value="1"/>
</dbReference>
<organism evidence="1 2">
    <name type="scientific">Gimibacter soli</name>
    <dbReference type="NCBI Taxonomy" id="3024400"/>
    <lineage>
        <taxon>Bacteria</taxon>
        <taxon>Pseudomonadati</taxon>
        <taxon>Pseudomonadota</taxon>
        <taxon>Alphaproteobacteria</taxon>
        <taxon>Kordiimonadales</taxon>
        <taxon>Temperatibacteraceae</taxon>
        <taxon>Gimibacter</taxon>
    </lineage>
</organism>